<dbReference type="EMBL" id="BAAAXZ010000107">
    <property type="protein sequence ID" value="GAA2930601.1"/>
    <property type="molecule type" value="Genomic_DNA"/>
</dbReference>
<gene>
    <name evidence="2" type="ORF">GCM10020221_27950</name>
</gene>
<dbReference type="Proteomes" id="UP001501102">
    <property type="component" value="Unassembled WGS sequence"/>
</dbReference>
<feature type="compositionally biased region" description="Basic and acidic residues" evidence="1">
    <location>
        <begin position="23"/>
        <end position="40"/>
    </location>
</feature>
<keyword evidence="3" id="KW-1185">Reference proteome</keyword>
<proteinExistence type="predicted"/>
<organism evidence="2 3">
    <name type="scientific">Streptomyces thioluteus</name>
    <dbReference type="NCBI Taxonomy" id="66431"/>
    <lineage>
        <taxon>Bacteria</taxon>
        <taxon>Bacillati</taxon>
        <taxon>Actinomycetota</taxon>
        <taxon>Actinomycetes</taxon>
        <taxon>Kitasatosporales</taxon>
        <taxon>Streptomycetaceae</taxon>
        <taxon>Streptomyces</taxon>
    </lineage>
</organism>
<evidence type="ECO:0000313" key="2">
    <source>
        <dbReference type="EMBL" id="GAA2930601.1"/>
    </source>
</evidence>
<evidence type="ECO:0000313" key="3">
    <source>
        <dbReference type="Proteomes" id="UP001501102"/>
    </source>
</evidence>
<reference evidence="2 3" key="1">
    <citation type="journal article" date="2019" name="Int. J. Syst. Evol. Microbiol.">
        <title>The Global Catalogue of Microorganisms (GCM) 10K type strain sequencing project: providing services to taxonomists for standard genome sequencing and annotation.</title>
        <authorList>
            <consortium name="The Broad Institute Genomics Platform"/>
            <consortium name="The Broad Institute Genome Sequencing Center for Infectious Disease"/>
            <person name="Wu L."/>
            <person name="Ma J."/>
        </authorList>
    </citation>
    <scope>NUCLEOTIDE SEQUENCE [LARGE SCALE GENOMIC DNA]</scope>
    <source>
        <strain evidence="2 3">JCM 4087</strain>
    </source>
</reference>
<accession>A0ABN3X068</accession>
<comment type="caution">
    <text evidence="2">The sequence shown here is derived from an EMBL/GenBank/DDBJ whole genome shotgun (WGS) entry which is preliminary data.</text>
</comment>
<sequence length="83" mass="8644">MVAGGQALEEVLGHAVGGAHGEPLGDQRAERGQDAQRGELRWPREVQGAVRPLFVESGLGDLQQRVDVRGDAVGEFVARGGGG</sequence>
<protein>
    <submittedName>
        <fullName evidence="2">Uncharacterized protein</fullName>
    </submittedName>
</protein>
<evidence type="ECO:0000256" key="1">
    <source>
        <dbReference type="SAM" id="MobiDB-lite"/>
    </source>
</evidence>
<name>A0ABN3X068_STRTU</name>
<feature type="region of interest" description="Disordered" evidence="1">
    <location>
        <begin position="13"/>
        <end position="40"/>
    </location>
</feature>